<accession>A0A4P8L0X1</accession>
<dbReference type="EMBL" id="CP040098">
    <property type="protein sequence ID" value="QCQ21183.1"/>
    <property type="molecule type" value="Genomic_DNA"/>
</dbReference>
<dbReference type="SUPFAM" id="SSF53756">
    <property type="entry name" value="UDP-Glycosyltransferase/glycogen phosphorylase"/>
    <property type="match status" value="1"/>
</dbReference>
<dbReference type="AlphaFoldDB" id="A0A4P8L0X1"/>
<protein>
    <submittedName>
        <fullName evidence="4">Glycosyltransferase</fullName>
    </submittedName>
</protein>
<reference evidence="4 5" key="2">
    <citation type="submission" date="2019-05" db="EMBL/GenBank/DDBJ databases">
        <authorList>
            <person name="Suflita J.M."/>
            <person name="Marks C.R."/>
        </authorList>
    </citation>
    <scope>NUCLEOTIDE SEQUENCE [LARGE SCALE GENOMIC DNA]</scope>
    <source>
        <strain evidence="4 5">ALDC</strain>
    </source>
</reference>
<sequence>MRSPRPISLFLSFSGQGGVERMVLNLAEGLQRLYGPVEIVAVKTRSRYLQNGSHSVPVRSLGVEHTLQSIPRLALYLRKTRPAALLAAKDRANQAAVLARALAKTPTRVVLRLGTTISAAIAHKSRLHKALWTVPIRILYPRADAVVAVSQGVAEDLERLLGRCPHTTVVIPNPVITPQLYAQAREPVEHPWFQLRGSPVLVGMGRLTTQKDFPTMLRALQKVRRAVPCRLVVLGDGPDRSALESLARGLDLAESVSFTGFVANPYPYLRNASVFVLSSIWEGSPNALTEALALGTPVVATDCPSGPREILRGGDVAPLVPMRDPDAMARTILDVLDNPPDTERLRQAATPYTVEHSARRYLDVLLGRPLGQASEGILDSARPQSLP</sequence>
<dbReference type="KEGG" id="dax:FDQ92_02630"/>
<dbReference type="Gene3D" id="3.40.50.2000">
    <property type="entry name" value="Glycogen Phosphorylase B"/>
    <property type="match status" value="2"/>
</dbReference>
<dbReference type="Proteomes" id="UP000298602">
    <property type="component" value="Chromosome"/>
</dbReference>
<evidence type="ECO:0000259" key="3">
    <source>
        <dbReference type="Pfam" id="PF13439"/>
    </source>
</evidence>
<dbReference type="Pfam" id="PF13439">
    <property type="entry name" value="Glyco_transf_4"/>
    <property type="match status" value="1"/>
</dbReference>
<name>A0A4P8L0X1_9BACT</name>
<keyword evidence="1" id="KW-0328">Glycosyltransferase</keyword>
<reference evidence="4 5" key="1">
    <citation type="submission" date="2019-05" db="EMBL/GenBank/DDBJ databases">
        <title>The Complete Genome Sequence of the n-alkane-degrading Desulfoglaeba alkanexedens ALDC reveals multiple alkylsuccinate synthase gene clusters.</title>
        <authorList>
            <person name="Callaghan A.V."/>
            <person name="Davidova I.A."/>
            <person name="Duncan K.E."/>
            <person name="Morris B."/>
            <person name="McInerney M.J."/>
        </authorList>
    </citation>
    <scope>NUCLEOTIDE SEQUENCE [LARGE SCALE GENOMIC DNA]</scope>
    <source>
        <strain evidence="4 5">ALDC</strain>
    </source>
</reference>
<organism evidence="4 5">
    <name type="scientific">Desulfoglaeba alkanexedens ALDC</name>
    <dbReference type="NCBI Taxonomy" id="980445"/>
    <lineage>
        <taxon>Bacteria</taxon>
        <taxon>Pseudomonadati</taxon>
        <taxon>Thermodesulfobacteriota</taxon>
        <taxon>Syntrophobacteria</taxon>
        <taxon>Syntrophobacterales</taxon>
        <taxon>Syntrophobacteraceae</taxon>
        <taxon>Desulfoglaeba</taxon>
    </lineage>
</organism>
<dbReference type="PANTHER" id="PTHR12526">
    <property type="entry name" value="GLYCOSYLTRANSFERASE"/>
    <property type="match status" value="1"/>
</dbReference>
<dbReference type="OrthoDB" id="9775208at2"/>
<dbReference type="InterPro" id="IPR028098">
    <property type="entry name" value="Glyco_trans_4-like_N"/>
</dbReference>
<evidence type="ECO:0000256" key="2">
    <source>
        <dbReference type="ARBA" id="ARBA00022679"/>
    </source>
</evidence>
<dbReference type="Pfam" id="PF13692">
    <property type="entry name" value="Glyco_trans_1_4"/>
    <property type="match status" value="1"/>
</dbReference>
<dbReference type="CDD" id="cd03811">
    <property type="entry name" value="GT4_GT28_WabH-like"/>
    <property type="match status" value="1"/>
</dbReference>
<dbReference type="GO" id="GO:0016757">
    <property type="term" value="F:glycosyltransferase activity"/>
    <property type="evidence" value="ECO:0007669"/>
    <property type="project" value="UniProtKB-KW"/>
</dbReference>
<evidence type="ECO:0000256" key="1">
    <source>
        <dbReference type="ARBA" id="ARBA00022676"/>
    </source>
</evidence>
<feature type="domain" description="Glycosyltransferase subfamily 4-like N-terminal" evidence="3">
    <location>
        <begin position="17"/>
        <end position="175"/>
    </location>
</feature>
<gene>
    <name evidence="4" type="ORF">FDQ92_02630</name>
</gene>
<evidence type="ECO:0000313" key="4">
    <source>
        <dbReference type="EMBL" id="QCQ21183.1"/>
    </source>
</evidence>
<evidence type="ECO:0000313" key="5">
    <source>
        <dbReference type="Proteomes" id="UP000298602"/>
    </source>
</evidence>
<dbReference type="RefSeq" id="WP_137423152.1">
    <property type="nucleotide sequence ID" value="NZ_CP040098.1"/>
</dbReference>
<keyword evidence="5" id="KW-1185">Reference proteome</keyword>
<dbReference type="PANTHER" id="PTHR12526:SF510">
    <property type="entry name" value="D-INOSITOL 3-PHOSPHATE GLYCOSYLTRANSFERASE"/>
    <property type="match status" value="1"/>
</dbReference>
<keyword evidence="2 4" id="KW-0808">Transferase</keyword>
<proteinExistence type="predicted"/>